<accession>A0A830CZZ1</accession>
<organism evidence="2 3">
    <name type="scientific">Phtheirospermum japonicum</name>
    <dbReference type="NCBI Taxonomy" id="374723"/>
    <lineage>
        <taxon>Eukaryota</taxon>
        <taxon>Viridiplantae</taxon>
        <taxon>Streptophyta</taxon>
        <taxon>Embryophyta</taxon>
        <taxon>Tracheophyta</taxon>
        <taxon>Spermatophyta</taxon>
        <taxon>Magnoliopsida</taxon>
        <taxon>eudicotyledons</taxon>
        <taxon>Gunneridae</taxon>
        <taxon>Pentapetalae</taxon>
        <taxon>asterids</taxon>
        <taxon>lamiids</taxon>
        <taxon>Lamiales</taxon>
        <taxon>Orobanchaceae</taxon>
        <taxon>Orobanchaceae incertae sedis</taxon>
        <taxon>Phtheirospermum</taxon>
    </lineage>
</organism>
<keyword evidence="3" id="KW-1185">Reference proteome</keyword>
<dbReference type="OrthoDB" id="864946at2759"/>
<dbReference type="PANTHER" id="PTHR44259:SF15">
    <property type="entry name" value="F-BOX PROTEIN KIB2-RELATED"/>
    <property type="match status" value="1"/>
</dbReference>
<name>A0A830CZZ1_9LAMI</name>
<evidence type="ECO:0000313" key="3">
    <source>
        <dbReference type="Proteomes" id="UP000653305"/>
    </source>
</evidence>
<evidence type="ECO:0000259" key="1">
    <source>
        <dbReference type="Pfam" id="PF03478"/>
    </source>
</evidence>
<evidence type="ECO:0000313" key="2">
    <source>
        <dbReference type="EMBL" id="GFQ03129.1"/>
    </source>
</evidence>
<dbReference type="Pfam" id="PF03478">
    <property type="entry name" value="Beta-prop_KIB1-4"/>
    <property type="match status" value="1"/>
</dbReference>
<proteinExistence type="predicted"/>
<comment type="caution">
    <text evidence="2">The sequence shown here is derived from an EMBL/GenBank/DDBJ whole genome shotgun (WGS) entry which is preliminary data.</text>
</comment>
<dbReference type="EMBL" id="BMAC01000803">
    <property type="protein sequence ID" value="GFQ03129.1"/>
    <property type="molecule type" value="Genomic_DNA"/>
</dbReference>
<dbReference type="PANTHER" id="PTHR44259">
    <property type="entry name" value="OS07G0183000 PROTEIN-RELATED"/>
    <property type="match status" value="1"/>
</dbReference>
<dbReference type="InterPro" id="IPR050942">
    <property type="entry name" value="F-box_BR-signaling"/>
</dbReference>
<protein>
    <submittedName>
        <fullName evidence="2">Putative F-box protein at5g55150</fullName>
    </submittedName>
</protein>
<reference evidence="2" key="1">
    <citation type="submission" date="2020-07" db="EMBL/GenBank/DDBJ databases">
        <title>Ethylene signaling mediates host invasion by parasitic plants.</title>
        <authorList>
            <person name="Yoshida S."/>
        </authorList>
    </citation>
    <scope>NUCLEOTIDE SEQUENCE</scope>
    <source>
        <strain evidence="2">Okayama</strain>
    </source>
</reference>
<sequence>MHTTVWNRTSIAFCRRHDQKWTHLRTGVKTCHDVVCCDRTKTAFVLGPGPTVETWDMSEPVPCKKATIGADSSSCPRKLARAHELYPRDLYSTRRYLALSESGQVFVAVRCIGEFVRPCDWEVVHEEDTITDYESGLLVCPYKTVGFDVFKHDGEKWVEVESLKDCAMFLGGNESMMVSTSNEEDYVKGNAIYFTDDYWDRVDGDCCYGGHDMGIFNLEDRRIEPVLGCDQEQRIVPPPFWISVE</sequence>
<feature type="domain" description="KIB1-4 beta-propeller" evidence="1">
    <location>
        <begin position="8"/>
        <end position="217"/>
    </location>
</feature>
<dbReference type="AlphaFoldDB" id="A0A830CZZ1"/>
<gene>
    <name evidence="2" type="ORF">PHJA_002456700</name>
</gene>
<dbReference type="Proteomes" id="UP000653305">
    <property type="component" value="Unassembled WGS sequence"/>
</dbReference>
<dbReference type="InterPro" id="IPR005174">
    <property type="entry name" value="KIB1-4_b-propeller"/>
</dbReference>